<evidence type="ECO:0000259" key="3">
    <source>
        <dbReference type="PROSITE" id="PS50105"/>
    </source>
</evidence>
<keyword evidence="1" id="KW-0677">Repeat</keyword>
<dbReference type="InterPro" id="IPR013761">
    <property type="entry name" value="SAM/pointed_sf"/>
</dbReference>
<evidence type="ECO:0000313" key="5">
    <source>
        <dbReference type="Proteomes" id="UP000321393"/>
    </source>
</evidence>
<dbReference type="Proteomes" id="UP000321393">
    <property type="component" value="Unassembled WGS sequence"/>
</dbReference>
<feature type="domain" description="SAM" evidence="3">
    <location>
        <begin position="265"/>
        <end position="309"/>
    </location>
</feature>
<feature type="region of interest" description="Disordered" evidence="2">
    <location>
        <begin position="175"/>
        <end position="194"/>
    </location>
</feature>
<dbReference type="Gene3D" id="1.10.150.50">
    <property type="entry name" value="Transcription Factor, Ets-1"/>
    <property type="match status" value="1"/>
</dbReference>
<dbReference type="PROSITE" id="PS50105">
    <property type="entry name" value="SAM_DOMAIN"/>
    <property type="match status" value="1"/>
</dbReference>
<dbReference type="Pfam" id="PF00536">
    <property type="entry name" value="SAM_1"/>
    <property type="match status" value="1"/>
</dbReference>
<dbReference type="PANTHER" id="PTHR10627:SF74">
    <property type="entry name" value="OS08G0526500 PROTEIN"/>
    <property type="match status" value="1"/>
</dbReference>
<organism evidence="4 5">
    <name type="scientific">Cucumis melo var. makuwa</name>
    <name type="common">Oriental melon</name>
    <dbReference type="NCBI Taxonomy" id="1194695"/>
    <lineage>
        <taxon>Eukaryota</taxon>
        <taxon>Viridiplantae</taxon>
        <taxon>Streptophyta</taxon>
        <taxon>Embryophyta</taxon>
        <taxon>Tracheophyta</taxon>
        <taxon>Spermatophyta</taxon>
        <taxon>Magnoliopsida</taxon>
        <taxon>eudicotyledons</taxon>
        <taxon>Gunneridae</taxon>
        <taxon>Pentapetalae</taxon>
        <taxon>rosids</taxon>
        <taxon>fabids</taxon>
        <taxon>Cucurbitales</taxon>
        <taxon>Cucurbitaceae</taxon>
        <taxon>Benincaseae</taxon>
        <taxon>Cucumis</taxon>
    </lineage>
</organism>
<dbReference type="OrthoDB" id="76949at2759"/>
<dbReference type="PANTHER" id="PTHR10627">
    <property type="entry name" value="SCP160"/>
    <property type="match status" value="1"/>
</dbReference>
<name>A0A5A7TC53_CUCMM</name>
<dbReference type="STRING" id="1194695.A0A5A7TC53"/>
<feature type="compositionally biased region" description="Polar residues" evidence="2">
    <location>
        <begin position="135"/>
        <end position="148"/>
    </location>
</feature>
<comment type="caution">
    <text evidence="4">The sequence shown here is derived from an EMBL/GenBank/DDBJ whole genome shotgun (WGS) entry which is preliminary data.</text>
</comment>
<feature type="compositionally biased region" description="Polar residues" evidence="2">
    <location>
        <begin position="29"/>
        <end position="41"/>
    </location>
</feature>
<dbReference type="SUPFAM" id="SSF47769">
    <property type="entry name" value="SAM/Pointed domain"/>
    <property type="match status" value="1"/>
</dbReference>
<sequence>MSAASRGRVTITLGRSGQVVKKAGPGTDVSVSDSWPVSGTKRSVRDRLGSSSDCDLFCGSQLNNKRRLRGDDGMSNWSSNGGLDVPHIGKDDLRYKLLQKGAFRRAQSDNKKCLDLREKLPKADQAPIRHRNPPLHNTNILRRTPTTRSADDLPQKDSLGSSYSPWTMDNLRQRSPARIVESSRHYSLQRDDEKLQRRPANLSFENARSVGYVAKDVHNASGSVSTATYVTNSLLPPTSAKPVAPVVPLHPPPSGIAHKTLYPGDELQTIDGLLQSLGLGKYSILFKAEEVDMTALKQMGENDLKELGIPMWISRSEHHKLKNRAYWLKLVELISVSQFKGICWSRLCAMLNTDVAADATFSFLGRLEVHSSQREFNFMLERRDVHVWSLDPLEGLLVNLLLVSFGTAPTSQTIFDALWRIKILKLHLKNFTRSSESYESAFEKVSFVRFKLGLASGTLFFPRHKPFSHELFEFKP</sequence>
<feature type="compositionally biased region" description="Polar residues" evidence="2">
    <location>
        <begin position="158"/>
        <end position="167"/>
    </location>
</feature>
<dbReference type="EMBL" id="SSTE01017321">
    <property type="protein sequence ID" value="KAA0040488.1"/>
    <property type="molecule type" value="Genomic_DNA"/>
</dbReference>
<accession>A0A5A7TC53</accession>
<protein>
    <submittedName>
        <fullName evidence="4">Protein bicaudal C-like protein 1-A-like isoform X1</fullName>
    </submittedName>
</protein>
<evidence type="ECO:0000256" key="1">
    <source>
        <dbReference type="ARBA" id="ARBA00022737"/>
    </source>
</evidence>
<gene>
    <name evidence="4" type="ORF">E6C27_scaffold262G00230</name>
</gene>
<dbReference type="InterPro" id="IPR001660">
    <property type="entry name" value="SAM"/>
</dbReference>
<feature type="region of interest" description="Disordered" evidence="2">
    <location>
        <begin position="16"/>
        <end position="46"/>
    </location>
</feature>
<evidence type="ECO:0000313" key="4">
    <source>
        <dbReference type="EMBL" id="KAA0040488.1"/>
    </source>
</evidence>
<proteinExistence type="predicted"/>
<evidence type="ECO:0000256" key="2">
    <source>
        <dbReference type="SAM" id="MobiDB-lite"/>
    </source>
</evidence>
<dbReference type="AlphaFoldDB" id="A0A5A7TC53"/>
<reference evidence="4 5" key="1">
    <citation type="submission" date="2019-08" db="EMBL/GenBank/DDBJ databases">
        <title>Draft genome sequences of two oriental melons (Cucumis melo L. var makuwa).</title>
        <authorList>
            <person name="Kwon S.-Y."/>
        </authorList>
    </citation>
    <scope>NUCLEOTIDE SEQUENCE [LARGE SCALE GENOMIC DNA]</scope>
    <source>
        <strain evidence="5">cv. SW 3</strain>
        <tissue evidence="4">Leaf</tissue>
    </source>
</reference>
<feature type="compositionally biased region" description="Basic and acidic residues" evidence="2">
    <location>
        <begin position="181"/>
        <end position="194"/>
    </location>
</feature>
<feature type="region of interest" description="Disordered" evidence="2">
    <location>
        <begin position="121"/>
        <end position="170"/>
    </location>
</feature>